<dbReference type="PANTHER" id="PTHR43806:SF58">
    <property type="entry name" value="ALKALINE PROTEASE 1-RELATED"/>
    <property type="match status" value="1"/>
</dbReference>
<dbReference type="InterPro" id="IPR036852">
    <property type="entry name" value="Peptidase_S8/S53_dom_sf"/>
</dbReference>
<protein>
    <submittedName>
        <fullName evidence="11">Cuticle-degrading protease-like protein</fullName>
    </submittedName>
</protein>
<dbReference type="EMBL" id="JPKY01000010">
    <property type="protein sequence ID" value="KFH47316.1"/>
    <property type="molecule type" value="Genomic_DNA"/>
</dbReference>
<evidence type="ECO:0000256" key="1">
    <source>
        <dbReference type="ARBA" id="ARBA00011073"/>
    </source>
</evidence>
<evidence type="ECO:0000259" key="9">
    <source>
        <dbReference type="Pfam" id="PF00082"/>
    </source>
</evidence>
<evidence type="ECO:0000256" key="3">
    <source>
        <dbReference type="ARBA" id="ARBA00022729"/>
    </source>
</evidence>
<evidence type="ECO:0000313" key="11">
    <source>
        <dbReference type="EMBL" id="KFH47316.1"/>
    </source>
</evidence>
<dbReference type="SUPFAM" id="SSF54897">
    <property type="entry name" value="Protease propeptides/inhibitors"/>
    <property type="match status" value="1"/>
</dbReference>
<dbReference type="PROSITE" id="PS00137">
    <property type="entry name" value="SUBTILASE_HIS"/>
    <property type="match status" value="1"/>
</dbReference>
<dbReference type="InterPro" id="IPR034193">
    <property type="entry name" value="PCSK9_ProteinaseK-like"/>
</dbReference>
<dbReference type="InterPro" id="IPR022398">
    <property type="entry name" value="Peptidase_S8_His-AS"/>
</dbReference>
<feature type="chain" id="PRO_5012836491" evidence="8">
    <location>
        <begin position="16"/>
        <end position="411"/>
    </location>
</feature>
<keyword evidence="5 6" id="KW-0720">Serine protease</keyword>
<dbReference type="AlphaFoldDB" id="A0A086TD84"/>
<evidence type="ECO:0000313" key="12">
    <source>
        <dbReference type="Proteomes" id="UP000029964"/>
    </source>
</evidence>
<comment type="caution">
    <text evidence="11">The sequence shown here is derived from an EMBL/GenBank/DDBJ whole genome shotgun (WGS) entry which is preliminary data.</text>
</comment>
<dbReference type="InterPro" id="IPR050131">
    <property type="entry name" value="Peptidase_S8_subtilisin-like"/>
</dbReference>
<evidence type="ECO:0000256" key="6">
    <source>
        <dbReference type="PROSITE-ProRule" id="PRU01240"/>
    </source>
</evidence>
<reference evidence="12" key="1">
    <citation type="journal article" date="2014" name="Genome Announc.">
        <title>Genome sequence and annotation of Acremonium chrysogenum, producer of the beta-lactam antibiotic cephalosporin C.</title>
        <authorList>
            <person name="Terfehr D."/>
            <person name="Dahlmann T.A."/>
            <person name="Specht T."/>
            <person name="Zadra I."/>
            <person name="Kuernsteiner H."/>
            <person name="Kueck U."/>
        </authorList>
    </citation>
    <scope>NUCLEOTIDE SEQUENCE [LARGE SCALE GENOMIC DNA]</scope>
    <source>
        <strain evidence="12">ATCC 11550 / CBS 779.69 / DSM 880 / IAM 14645 / JCM 23072 / IMI 49137</strain>
    </source>
</reference>
<proteinExistence type="inferred from homology"/>
<evidence type="ECO:0000256" key="5">
    <source>
        <dbReference type="ARBA" id="ARBA00022825"/>
    </source>
</evidence>
<name>A0A086TD84_HAPC1</name>
<feature type="active site" description="Charge relay system" evidence="6">
    <location>
        <position position="355"/>
    </location>
</feature>
<dbReference type="GO" id="GO:0004252">
    <property type="term" value="F:serine-type endopeptidase activity"/>
    <property type="evidence" value="ECO:0007669"/>
    <property type="project" value="UniProtKB-UniRule"/>
</dbReference>
<dbReference type="PRINTS" id="PR00723">
    <property type="entry name" value="SUBTILISIN"/>
</dbReference>
<dbReference type="SUPFAM" id="SSF52743">
    <property type="entry name" value="Subtilisin-like"/>
    <property type="match status" value="1"/>
</dbReference>
<dbReference type="InterPro" id="IPR010259">
    <property type="entry name" value="S8pro/Inhibitor_I9"/>
</dbReference>
<dbReference type="FunFam" id="3.40.50.200:FF:000007">
    <property type="entry name" value="Subtilisin-like serine protease"/>
    <property type="match status" value="1"/>
</dbReference>
<evidence type="ECO:0000256" key="2">
    <source>
        <dbReference type="ARBA" id="ARBA00022670"/>
    </source>
</evidence>
<keyword evidence="2 6" id="KW-0645">Protease</keyword>
<dbReference type="Pfam" id="PF00082">
    <property type="entry name" value="Peptidase_S8"/>
    <property type="match status" value="1"/>
</dbReference>
<feature type="active site" description="Charge relay system" evidence="6">
    <location>
        <position position="200"/>
    </location>
</feature>
<dbReference type="PROSITE" id="PS51892">
    <property type="entry name" value="SUBTILASE"/>
    <property type="match status" value="1"/>
</dbReference>
<dbReference type="InterPro" id="IPR023827">
    <property type="entry name" value="Peptidase_S8_Asp-AS"/>
</dbReference>
<dbReference type="Proteomes" id="UP000029964">
    <property type="component" value="Unassembled WGS sequence"/>
</dbReference>
<accession>A0A086TD84</accession>
<keyword evidence="4 6" id="KW-0378">Hydrolase</keyword>
<gene>
    <name evidence="11" type="ORF">ACRE_017900</name>
</gene>
<dbReference type="GO" id="GO:0006508">
    <property type="term" value="P:proteolysis"/>
    <property type="evidence" value="ECO:0007669"/>
    <property type="project" value="UniProtKB-KW"/>
</dbReference>
<feature type="domain" description="Peptidase S8/S53" evidence="9">
    <location>
        <begin position="137"/>
        <end position="370"/>
    </location>
</feature>
<dbReference type="Gene3D" id="3.40.50.200">
    <property type="entry name" value="Peptidase S8/S53 domain"/>
    <property type="match status" value="1"/>
</dbReference>
<evidence type="ECO:0000259" key="10">
    <source>
        <dbReference type="Pfam" id="PF05922"/>
    </source>
</evidence>
<sequence length="411" mass="42964">MQVLSVLSLAGLAMAAPSLPRREEPAALLTPAKSASANIIPDQYIVKMKDAAEVSVASIKYKAKNTYKSNGFKGFAATLTAEQLKEVRDDPNVDYVEHDQKIDLFEYLSQEDAPWGIARISHTENGATNYLYDSSAGEGTCVYVIDTGIKVDHPDFEGRAEWVQNFTDDGNDDDVSWVNDPLTLEGTNHRYADPFPSAGHGTWVAGLVASATYGVAKKSKVLALKVFRDDGTTDGASIIAAMDYVVQDAPNRDCPSGHIANMSLGGGYSQTSNDAADAMVNAGVFVAVAAGNSNVDAAETSPASAPLVCTVGATDSSDSKADFSSYGEVVDVWAPGVDLESTSYEGGSTSASGTSGASPIVAGLGAYLMTLEGLEGGEGVCDRIKELSVKDILANIPEGSANQLAYNGAVE</sequence>
<dbReference type="GO" id="GO:0005576">
    <property type="term" value="C:extracellular region"/>
    <property type="evidence" value="ECO:0007669"/>
    <property type="project" value="UniProtKB-ARBA"/>
</dbReference>
<keyword evidence="12" id="KW-1185">Reference proteome</keyword>
<evidence type="ECO:0000256" key="8">
    <source>
        <dbReference type="SAM" id="SignalP"/>
    </source>
</evidence>
<dbReference type="OrthoDB" id="206201at2759"/>
<keyword evidence="3 8" id="KW-0732">Signal</keyword>
<evidence type="ECO:0000256" key="4">
    <source>
        <dbReference type="ARBA" id="ARBA00022801"/>
    </source>
</evidence>
<evidence type="ECO:0000256" key="7">
    <source>
        <dbReference type="RuleBase" id="RU003355"/>
    </source>
</evidence>
<feature type="signal peptide" evidence="8">
    <location>
        <begin position="1"/>
        <end position="15"/>
    </location>
</feature>
<dbReference type="InterPro" id="IPR037045">
    <property type="entry name" value="S8pro/Inhibitor_I9_sf"/>
</dbReference>
<feature type="domain" description="Inhibitor I9" evidence="10">
    <location>
        <begin position="58"/>
        <end position="104"/>
    </location>
</feature>
<dbReference type="PANTHER" id="PTHR43806">
    <property type="entry name" value="PEPTIDASE S8"/>
    <property type="match status" value="1"/>
</dbReference>
<feature type="active site" description="Charge relay system" evidence="6">
    <location>
        <position position="146"/>
    </location>
</feature>
<dbReference type="HOGENOM" id="CLU_011263_1_0_1"/>
<dbReference type="InterPro" id="IPR015500">
    <property type="entry name" value="Peptidase_S8_subtilisin-rel"/>
</dbReference>
<dbReference type="STRING" id="857340.A0A086TD84"/>
<dbReference type="InterPro" id="IPR023828">
    <property type="entry name" value="Peptidase_S8_Ser-AS"/>
</dbReference>
<dbReference type="InterPro" id="IPR000209">
    <property type="entry name" value="Peptidase_S8/S53_dom"/>
</dbReference>
<dbReference type="PROSITE" id="PS00136">
    <property type="entry name" value="SUBTILASE_ASP"/>
    <property type="match status" value="1"/>
</dbReference>
<dbReference type="Gene3D" id="3.30.70.80">
    <property type="entry name" value="Peptidase S8 propeptide/proteinase inhibitor I9"/>
    <property type="match status" value="1"/>
</dbReference>
<comment type="similarity">
    <text evidence="1 6 7">Belongs to the peptidase S8 family.</text>
</comment>
<organism evidence="11 12">
    <name type="scientific">Hapsidospora chrysogenum (strain ATCC 11550 / CBS 779.69 / DSM 880 / IAM 14645 / JCM 23072 / IMI 49137)</name>
    <name type="common">Acremonium chrysogenum</name>
    <dbReference type="NCBI Taxonomy" id="857340"/>
    <lineage>
        <taxon>Eukaryota</taxon>
        <taxon>Fungi</taxon>
        <taxon>Dikarya</taxon>
        <taxon>Ascomycota</taxon>
        <taxon>Pezizomycotina</taxon>
        <taxon>Sordariomycetes</taxon>
        <taxon>Hypocreomycetidae</taxon>
        <taxon>Hypocreales</taxon>
        <taxon>Bionectriaceae</taxon>
        <taxon>Hapsidospora</taxon>
    </lineage>
</organism>
<dbReference type="Pfam" id="PF05922">
    <property type="entry name" value="Inhibitor_I9"/>
    <property type="match status" value="1"/>
</dbReference>
<dbReference type="CDD" id="cd04077">
    <property type="entry name" value="Peptidases_S8_PCSK9_ProteinaseK_like"/>
    <property type="match status" value="1"/>
</dbReference>
<dbReference type="PROSITE" id="PS00138">
    <property type="entry name" value="SUBTILASE_SER"/>
    <property type="match status" value="1"/>
</dbReference>